<dbReference type="GO" id="GO:0003677">
    <property type="term" value="F:DNA binding"/>
    <property type="evidence" value="ECO:0007669"/>
    <property type="project" value="UniProtKB-KW"/>
</dbReference>
<dbReference type="EMBL" id="FUXM01000008">
    <property type="protein sequence ID" value="SJZ82217.1"/>
    <property type="molecule type" value="Genomic_DNA"/>
</dbReference>
<dbReference type="InterPro" id="IPR050807">
    <property type="entry name" value="TransReg_Diox_bact_type"/>
</dbReference>
<dbReference type="Proteomes" id="UP000189933">
    <property type="component" value="Unassembled WGS sequence"/>
</dbReference>
<dbReference type="Pfam" id="PF01381">
    <property type="entry name" value="HTH_3"/>
    <property type="match status" value="3"/>
</dbReference>
<dbReference type="SUPFAM" id="SSF47413">
    <property type="entry name" value="lambda repressor-like DNA-binding domains"/>
    <property type="match status" value="3"/>
</dbReference>
<dbReference type="PROSITE" id="PS50943">
    <property type="entry name" value="HTH_CROC1"/>
    <property type="match status" value="3"/>
</dbReference>
<dbReference type="GO" id="GO:0005829">
    <property type="term" value="C:cytosol"/>
    <property type="evidence" value="ECO:0007669"/>
    <property type="project" value="TreeGrafter"/>
</dbReference>
<keyword evidence="1" id="KW-0238">DNA-binding</keyword>
<organism evidence="3 4">
    <name type="scientific">Carboxydocella sporoproducens DSM 16521</name>
    <dbReference type="NCBI Taxonomy" id="1121270"/>
    <lineage>
        <taxon>Bacteria</taxon>
        <taxon>Bacillati</taxon>
        <taxon>Bacillota</taxon>
        <taxon>Clostridia</taxon>
        <taxon>Eubacteriales</taxon>
        <taxon>Clostridiales Family XVI. Incertae Sedis</taxon>
        <taxon>Carboxydocella</taxon>
    </lineage>
</organism>
<dbReference type="InterPro" id="IPR010982">
    <property type="entry name" value="Lambda_DNA-bd_dom_sf"/>
</dbReference>
<reference evidence="4" key="1">
    <citation type="submission" date="2017-02" db="EMBL/GenBank/DDBJ databases">
        <authorList>
            <person name="Varghese N."/>
            <person name="Submissions S."/>
        </authorList>
    </citation>
    <scope>NUCLEOTIDE SEQUENCE [LARGE SCALE GENOMIC DNA]</scope>
    <source>
        <strain evidence="4">DSM 16521</strain>
    </source>
</reference>
<protein>
    <submittedName>
        <fullName evidence="3">Predicted transcription factor, homolog of eukaryotic MBF1</fullName>
    </submittedName>
</protein>
<dbReference type="PANTHER" id="PTHR46797">
    <property type="entry name" value="HTH-TYPE TRANSCRIPTIONAL REGULATOR"/>
    <property type="match status" value="1"/>
</dbReference>
<evidence type="ECO:0000256" key="1">
    <source>
        <dbReference type="ARBA" id="ARBA00023125"/>
    </source>
</evidence>
<feature type="domain" description="HTH cro/C1-type" evidence="2">
    <location>
        <begin position="143"/>
        <end position="197"/>
    </location>
</feature>
<evidence type="ECO:0000259" key="2">
    <source>
        <dbReference type="PROSITE" id="PS50943"/>
    </source>
</evidence>
<dbReference type="OrthoDB" id="371153at2"/>
<dbReference type="AlphaFoldDB" id="A0A1T4NSV3"/>
<sequence>MQINGNKIRELREARGYNLVDFAAKAGLSPSYLSEIERGAKKPSLKTLGRIASALNVPREEIVDISQDDEGLTFGDRVRLARKNKGWTVTELALKVGLSPAYISEVEKDKVIPAVSTMRRLAQVLEVSVPTLLNENAALGLKVRMLREEQGLTQAALAGAAGISAGMIAQIEQGKVQPSFRTIERIAQVLGVSPCYFVMDNEKPEEIITTFSPQLRELLQEENVQAILRQICHMTEKEIRFILNFIQLYRKSRLDE</sequence>
<name>A0A1T4NSV3_9FIRM</name>
<feature type="domain" description="HTH cro/C1-type" evidence="2">
    <location>
        <begin position="8"/>
        <end position="62"/>
    </location>
</feature>
<dbReference type="CDD" id="cd00093">
    <property type="entry name" value="HTH_XRE"/>
    <property type="match status" value="3"/>
</dbReference>
<dbReference type="Gene3D" id="1.10.260.40">
    <property type="entry name" value="lambda repressor-like DNA-binding domains"/>
    <property type="match status" value="3"/>
</dbReference>
<evidence type="ECO:0000313" key="4">
    <source>
        <dbReference type="Proteomes" id="UP000189933"/>
    </source>
</evidence>
<evidence type="ECO:0000313" key="3">
    <source>
        <dbReference type="EMBL" id="SJZ82217.1"/>
    </source>
</evidence>
<dbReference type="GO" id="GO:0003700">
    <property type="term" value="F:DNA-binding transcription factor activity"/>
    <property type="evidence" value="ECO:0007669"/>
    <property type="project" value="TreeGrafter"/>
</dbReference>
<dbReference type="RefSeq" id="WP_078665102.1">
    <property type="nucleotide sequence ID" value="NZ_FUXM01000008.1"/>
</dbReference>
<feature type="domain" description="HTH cro/C1-type" evidence="2">
    <location>
        <begin position="78"/>
        <end position="132"/>
    </location>
</feature>
<dbReference type="SMART" id="SM00530">
    <property type="entry name" value="HTH_XRE"/>
    <property type="match status" value="3"/>
</dbReference>
<dbReference type="InterPro" id="IPR001387">
    <property type="entry name" value="Cro/C1-type_HTH"/>
</dbReference>
<gene>
    <name evidence="3" type="ORF">SAMN02745885_01008</name>
</gene>
<dbReference type="PANTHER" id="PTHR46797:SF1">
    <property type="entry name" value="METHYLPHOSPHONATE SYNTHASE"/>
    <property type="match status" value="1"/>
</dbReference>
<proteinExistence type="predicted"/>
<accession>A0A1T4NSV3</accession>
<keyword evidence="4" id="KW-1185">Reference proteome</keyword>